<accession>A0A0F9EA58</accession>
<dbReference type="PANTHER" id="PTHR43047:SF72">
    <property type="entry name" value="OSMOSENSING HISTIDINE PROTEIN KINASE SLN1"/>
    <property type="match status" value="1"/>
</dbReference>
<dbReference type="FunFam" id="3.30.565.10:FF:000010">
    <property type="entry name" value="Sensor histidine kinase RcsC"/>
    <property type="match status" value="1"/>
</dbReference>
<dbReference type="PROSITE" id="PS50109">
    <property type="entry name" value="HIS_KIN"/>
    <property type="match status" value="1"/>
</dbReference>
<gene>
    <name evidence="7" type="ORF">LCGC14_2178490</name>
</gene>
<dbReference type="InterPro" id="IPR005467">
    <property type="entry name" value="His_kinase_dom"/>
</dbReference>
<evidence type="ECO:0000256" key="2">
    <source>
        <dbReference type="ARBA" id="ARBA00012438"/>
    </source>
</evidence>
<dbReference type="EC" id="2.7.13.3" evidence="2"/>
<dbReference type="Pfam" id="PF02518">
    <property type="entry name" value="HATPase_c"/>
    <property type="match status" value="1"/>
</dbReference>
<reference evidence="7" key="1">
    <citation type="journal article" date="2015" name="Nature">
        <title>Complex archaea that bridge the gap between prokaryotes and eukaryotes.</title>
        <authorList>
            <person name="Spang A."/>
            <person name="Saw J.H."/>
            <person name="Jorgensen S.L."/>
            <person name="Zaremba-Niedzwiedzka K."/>
            <person name="Martijn J."/>
            <person name="Lind A.E."/>
            <person name="van Eijk R."/>
            <person name="Schleper C."/>
            <person name="Guy L."/>
            <person name="Ettema T.J."/>
        </authorList>
    </citation>
    <scope>NUCLEOTIDE SEQUENCE</scope>
</reference>
<dbReference type="SMART" id="SM00387">
    <property type="entry name" value="HATPase_c"/>
    <property type="match status" value="1"/>
</dbReference>
<dbReference type="GO" id="GO:0005886">
    <property type="term" value="C:plasma membrane"/>
    <property type="evidence" value="ECO:0007669"/>
    <property type="project" value="TreeGrafter"/>
</dbReference>
<dbReference type="InterPro" id="IPR004358">
    <property type="entry name" value="Sig_transdc_His_kin-like_C"/>
</dbReference>
<proteinExistence type="predicted"/>
<dbReference type="GO" id="GO:0009927">
    <property type="term" value="F:histidine phosphotransfer kinase activity"/>
    <property type="evidence" value="ECO:0007669"/>
    <property type="project" value="TreeGrafter"/>
</dbReference>
<dbReference type="AlphaFoldDB" id="A0A0F9EA58"/>
<evidence type="ECO:0000313" key="7">
    <source>
        <dbReference type="EMBL" id="KKL63101.1"/>
    </source>
</evidence>
<sequence>MVRESIDCCHECPKWAECTVRSENNQNLGIICRHGQHLLSVINDILDLSKIEAGRMSVETQPCSPVAMVANVASIMRVRADEHRIELAAEFAGQLPETVQTDEGRLRQALMNLVGSAIKFTEQGGVRIVTSFLSAWHDGQPALSIQVIDTGIGISEDQIPGLFDPFIQADTSTTRQYGGTGLGLAITHRIAELLGGDLSVESTPGKGSTFTLTVPTGSIESVRMLKNPMAETVQSQPAFTSDDRGQGGADLGGVRVLLVMASHSGLERLRNAHGFCRLHPPLCRRHLLRRLDD</sequence>
<dbReference type="PRINTS" id="PR00344">
    <property type="entry name" value="BCTRLSENSOR"/>
</dbReference>
<dbReference type="GO" id="GO:0000155">
    <property type="term" value="F:phosphorelay sensor kinase activity"/>
    <property type="evidence" value="ECO:0007669"/>
    <property type="project" value="TreeGrafter"/>
</dbReference>
<dbReference type="PANTHER" id="PTHR43047">
    <property type="entry name" value="TWO-COMPONENT HISTIDINE PROTEIN KINASE"/>
    <property type="match status" value="1"/>
</dbReference>
<dbReference type="InterPro" id="IPR003594">
    <property type="entry name" value="HATPase_dom"/>
</dbReference>
<evidence type="ECO:0000259" key="6">
    <source>
        <dbReference type="PROSITE" id="PS50109"/>
    </source>
</evidence>
<organism evidence="7">
    <name type="scientific">marine sediment metagenome</name>
    <dbReference type="NCBI Taxonomy" id="412755"/>
    <lineage>
        <taxon>unclassified sequences</taxon>
        <taxon>metagenomes</taxon>
        <taxon>ecological metagenomes</taxon>
    </lineage>
</organism>
<dbReference type="SUPFAM" id="SSF55874">
    <property type="entry name" value="ATPase domain of HSP90 chaperone/DNA topoisomerase II/histidine kinase"/>
    <property type="match status" value="1"/>
</dbReference>
<evidence type="ECO:0000256" key="5">
    <source>
        <dbReference type="ARBA" id="ARBA00022777"/>
    </source>
</evidence>
<keyword evidence="5" id="KW-0418">Kinase</keyword>
<comment type="catalytic activity">
    <reaction evidence="1">
        <text>ATP + protein L-histidine = ADP + protein N-phospho-L-histidine.</text>
        <dbReference type="EC" id="2.7.13.3"/>
    </reaction>
</comment>
<feature type="domain" description="Histidine kinase" evidence="6">
    <location>
        <begin position="36"/>
        <end position="218"/>
    </location>
</feature>
<dbReference type="CDD" id="cd16922">
    <property type="entry name" value="HATPase_EvgS-ArcB-TorS-like"/>
    <property type="match status" value="1"/>
</dbReference>
<dbReference type="Gene3D" id="3.30.565.10">
    <property type="entry name" value="Histidine kinase-like ATPase, C-terminal domain"/>
    <property type="match status" value="1"/>
</dbReference>
<dbReference type="InterPro" id="IPR036890">
    <property type="entry name" value="HATPase_C_sf"/>
</dbReference>
<dbReference type="Gene3D" id="1.10.287.130">
    <property type="match status" value="1"/>
</dbReference>
<evidence type="ECO:0000256" key="4">
    <source>
        <dbReference type="ARBA" id="ARBA00022679"/>
    </source>
</evidence>
<dbReference type="EMBL" id="LAZR01028280">
    <property type="protein sequence ID" value="KKL63101.1"/>
    <property type="molecule type" value="Genomic_DNA"/>
</dbReference>
<evidence type="ECO:0000256" key="1">
    <source>
        <dbReference type="ARBA" id="ARBA00000085"/>
    </source>
</evidence>
<protein>
    <recommendedName>
        <fullName evidence="2">histidine kinase</fullName>
        <ecNumber evidence="2">2.7.13.3</ecNumber>
    </recommendedName>
</protein>
<evidence type="ECO:0000256" key="3">
    <source>
        <dbReference type="ARBA" id="ARBA00022553"/>
    </source>
</evidence>
<comment type="caution">
    <text evidence="7">The sequence shown here is derived from an EMBL/GenBank/DDBJ whole genome shotgun (WGS) entry which is preliminary data.</text>
</comment>
<name>A0A0F9EA58_9ZZZZ</name>
<keyword evidence="3" id="KW-0597">Phosphoprotein</keyword>
<keyword evidence="4" id="KW-0808">Transferase</keyword>